<dbReference type="PANTHER" id="PTHR43666:SF1">
    <property type="entry name" value="CONSERVED PROTEIN"/>
    <property type="match status" value="1"/>
</dbReference>
<dbReference type="InterPro" id="IPR035068">
    <property type="entry name" value="TldD/PmbA_N"/>
</dbReference>
<dbReference type="InterPro" id="IPR045569">
    <property type="entry name" value="Metalloprtase-TldD/E_C"/>
</dbReference>
<dbReference type="Pfam" id="PF19289">
    <property type="entry name" value="PmbA_TldD_3rd"/>
    <property type="match status" value="1"/>
</dbReference>
<sequence length="443" mass="46067">MSTQQRLVDTVLEIVGDRAEAEVNADVGTLALTRFANSFIHQNVSEDTAAVSLRVAVEGRVSSSTTTATTPDALVSFVDATLGTAVQQPVDDEWPGIGGPADQSDVEHWDAATAEADPMARAEAVKAFVDAGEGMLGAGYCQTDAHGLAYGNTAGRTANGRFTTAIVDGIQQTPTSAGSGHAAGVALGSIDARTVGELAAQRARDAGAPFDVEPGEYEVVLSPECVATITVFLDAYGFNAKVAQEGMSFAALGERQFDPSIDIWDDATDPRALNVTFDVEGTPKRKVDLVHGGETVSLLHSRRTAAKAGVASTGHATADGDVFGSFGTNMFVGAGDESVEDLVASVDRGIYVATFNYCRVLDPKSLIVTGLTRNGTFMIENGQITGAVTNMRFTQSFVAALGPGRVAGIGNDDRFADSEFGPAMIHAPSMRLASWNFTGGADG</sequence>
<feature type="domain" description="Metalloprotease TldD/E C-terminal" evidence="1">
    <location>
        <begin position="214"/>
        <end position="439"/>
    </location>
</feature>
<protein>
    <submittedName>
        <fullName evidence="2">TldE/PmbA family protein, Actinobacterial subgroup</fullName>
    </submittedName>
</protein>
<dbReference type="GO" id="GO:0008237">
    <property type="term" value="F:metallopeptidase activity"/>
    <property type="evidence" value="ECO:0007669"/>
    <property type="project" value="InterPro"/>
</dbReference>
<name>A0A3B0SAM4_9ZZZZ</name>
<evidence type="ECO:0000259" key="1">
    <source>
        <dbReference type="Pfam" id="PF19289"/>
    </source>
</evidence>
<dbReference type="SUPFAM" id="SSF111283">
    <property type="entry name" value="Putative modulator of DNA gyrase, PmbA/TldD"/>
    <property type="match status" value="1"/>
</dbReference>
<dbReference type="InterPro" id="IPR036059">
    <property type="entry name" value="TldD/PmbA_sf"/>
</dbReference>
<evidence type="ECO:0000313" key="2">
    <source>
        <dbReference type="EMBL" id="VAV93363.1"/>
    </source>
</evidence>
<gene>
    <name evidence="2" type="ORF">MNBD_ACTINO01-1155</name>
</gene>
<accession>A0A3B0SAM4</accession>
<dbReference type="EMBL" id="UOEI01000101">
    <property type="protein sequence ID" value="VAV93363.1"/>
    <property type="molecule type" value="Genomic_DNA"/>
</dbReference>
<proteinExistence type="predicted"/>
<reference evidence="2" key="1">
    <citation type="submission" date="2018-06" db="EMBL/GenBank/DDBJ databases">
        <authorList>
            <person name="Zhirakovskaya E."/>
        </authorList>
    </citation>
    <scope>NUCLEOTIDE SEQUENCE</scope>
</reference>
<dbReference type="PANTHER" id="PTHR43666">
    <property type="entry name" value="TLDD PROTEIN"/>
    <property type="match status" value="1"/>
</dbReference>
<dbReference type="GO" id="GO:0006508">
    <property type="term" value="P:proteolysis"/>
    <property type="evidence" value="ECO:0007669"/>
    <property type="project" value="InterPro"/>
</dbReference>
<dbReference type="Gene3D" id="3.30.2290.10">
    <property type="entry name" value="PmbA/TldD superfamily"/>
    <property type="match status" value="1"/>
</dbReference>
<organism evidence="2">
    <name type="scientific">hydrothermal vent metagenome</name>
    <dbReference type="NCBI Taxonomy" id="652676"/>
    <lineage>
        <taxon>unclassified sequences</taxon>
        <taxon>metagenomes</taxon>
        <taxon>ecological metagenomes</taxon>
    </lineage>
</organism>
<dbReference type="AlphaFoldDB" id="A0A3B0SAM4"/>